<accession>A0A4P9WPA6</accession>
<evidence type="ECO:0000256" key="2">
    <source>
        <dbReference type="SAM" id="Phobius"/>
    </source>
</evidence>
<dbReference type="PANTHER" id="PTHR43520">
    <property type="entry name" value="ATP7, ISOFORM B"/>
    <property type="match status" value="1"/>
</dbReference>
<dbReference type="PANTHER" id="PTHR43520:SF8">
    <property type="entry name" value="P-TYPE CU(+) TRANSPORTER"/>
    <property type="match status" value="1"/>
</dbReference>
<sequence>MTCQVGWRHEFGLLLSRIVHPAGGMGAESGLAVPNSVRKLLKLLVLRQMRHRDYIATIELDPSSSVPIEIIIARIDDSGLPASLVSCLKTSPSKGRHTMSEKVTPVWCKGTAITELATIELEPTSSVSIQTIVAAIDDSGLPPSLASPLGPTNPLSWALVPLLAERAEVQSKDYALDPNQIVRRINNMGFQVCSTPRVFFEFCPALITFITFGRYLGKSTKMNTSLALSNLISLELPAALLVAVCSATARYVQAGGLVKVVPGECIPADSIFEFRSSSVSEALKVSNLVISGTVNGSGSSYMRTHRVGNKQIVKVINKAQMSKPQIQDIANTISGCFDPTLIALGVAIMLFRFAVFFWLPNFPTDSCIIFVHLNVCLSFI</sequence>
<evidence type="ECO:0000256" key="1">
    <source>
        <dbReference type="ARBA" id="ARBA00022967"/>
    </source>
</evidence>
<keyword evidence="2" id="KW-0472">Membrane</keyword>
<dbReference type="OrthoDB" id="432719at2759"/>
<proteinExistence type="predicted"/>
<evidence type="ECO:0000313" key="4">
    <source>
        <dbReference type="Proteomes" id="UP000269721"/>
    </source>
</evidence>
<keyword evidence="4" id="KW-1185">Reference proteome</keyword>
<feature type="transmembrane region" description="Helical" evidence="2">
    <location>
        <begin position="198"/>
        <end position="216"/>
    </location>
</feature>
<keyword evidence="2" id="KW-1133">Transmembrane helix</keyword>
<dbReference type="GO" id="GO:0055070">
    <property type="term" value="P:copper ion homeostasis"/>
    <property type="evidence" value="ECO:0007669"/>
    <property type="project" value="TreeGrafter"/>
</dbReference>
<dbReference type="Proteomes" id="UP000269721">
    <property type="component" value="Unassembled WGS sequence"/>
</dbReference>
<reference evidence="4" key="1">
    <citation type="journal article" date="2018" name="Nat. Microbiol.">
        <title>Leveraging single-cell genomics to expand the fungal tree of life.</title>
        <authorList>
            <person name="Ahrendt S.R."/>
            <person name="Quandt C.A."/>
            <person name="Ciobanu D."/>
            <person name="Clum A."/>
            <person name="Salamov A."/>
            <person name="Andreopoulos B."/>
            <person name="Cheng J.F."/>
            <person name="Woyke T."/>
            <person name="Pelin A."/>
            <person name="Henrissat B."/>
            <person name="Reynolds N.K."/>
            <person name="Benny G.L."/>
            <person name="Smith M.E."/>
            <person name="James T.Y."/>
            <person name="Grigoriev I.V."/>
        </authorList>
    </citation>
    <scope>NUCLEOTIDE SEQUENCE [LARGE SCALE GENOMIC DNA]</scope>
</reference>
<dbReference type="EMBL" id="KZ993929">
    <property type="protein sequence ID" value="RKO94332.1"/>
    <property type="molecule type" value="Genomic_DNA"/>
</dbReference>
<protein>
    <submittedName>
        <fullName evidence="3">Uncharacterized protein</fullName>
    </submittedName>
</protein>
<dbReference type="GO" id="GO:0016020">
    <property type="term" value="C:membrane"/>
    <property type="evidence" value="ECO:0007669"/>
    <property type="project" value="TreeGrafter"/>
</dbReference>
<dbReference type="InterPro" id="IPR008250">
    <property type="entry name" value="ATPase_P-typ_transduc_dom_A_sf"/>
</dbReference>
<evidence type="ECO:0000313" key="3">
    <source>
        <dbReference type="EMBL" id="RKO94332.1"/>
    </source>
</evidence>
<keyword evidence="1" id="KW-1278">Translocase</keyword>
<dbReference type="AlphaFoldDB" id="A0A4P9WPA6"/>
<keyword evidence="2" id="KW-0812">Transmembrane</keyword>
<name>A0A4P9WPA6_9FUNG</name>
<dbReference type="SUPFAM" id="SSF81653">
    <property type="entry name" value="Calcium ATPase, transduction domain A"/>
    <property type="match status" value="1"/>
</dbReference>
<gene>
    <name evidence="3" type="ORF">BDK51DRAFT_29431</name>
</gene>
<dbReference type="GO" id="GO:0005507">
    <property type="term" value="F:copper ion binding"/>
    <property type="evidence" value="ECO:0007669"/>
    <property type="project" value="TreeGrafter"/>
</dbReference>
<dbReference type="GO" id="GO:0043682">
    <property type="term" value="F:P-type divalent copper transporter activity"/>
    <property type="evidence" value="ECO:0007669"/>
    <property type="project" value="TreeGrafter"/>
</dbReference>
<feature type="transmembrane region" description="Helical" evidence="2">
    <location>
        <begin position="341"/>
        <end position="359"/>
    </location>
</feature>
<organism evidence="3 4">
    <name type="scientific">Blyttiomyces helicus</name>
    <dbReference type="NCBI Taxonomy" id="388810"/>
    <lineage>
        <taxon>Eukaryota</taxon>
        <taxon>Fungi</taxon>
        <taxon>Fungi incertae sedis</taxon>
        <taxon>Chytridiomycota</taxon>
        <taxon>Chytridiomycota incertae sedis</taxon>
        <taxon>Chytridiomycetes</taxon>
        <taxon>Chytridiomycetes incertae sedis</taxon>
        <taxon>Blyttiomyces</taxon>
    </lineage>
</organism>